<sequence length="255" mass="29164">MAAINNTTRFSDRVEDYVKYRPHYPKAIIPLLQEKYGLTSDKHIADVGAGTGISSSLFLDAGYRVTAIEPNKEMREKALALLGKNQKLDMIDGAAEHTTIVAHTIDVIVAGQAFHWFDREKAKIEFKRILRKGGKVVLLWNERLTASPFEEAYDRLIIKHGVDYVQVDHRNIDENKIRNFFEPGEVLLEILPNWQIFDFDGLKGRLLSSSYIPTYGSAGYPAMIADLKRLFDQYQQEGKIRINYETKLFIGAFQH</sequence>
<comment type="caution">
    <text evidence="5">The sequence shown here is derived from an EMBL/GenBank/DDBJ whole genome shotgun (WGS) entry which is preliminary data.</text>
</comment>
<dbReference type="RefSeq" id="WP_345235003.1">
    <property type="nucleotide sequence ID" value="NZ_BAABIQ010000044.1"/>
</dbReference>
<evidence type="ECO:0000256" key="2">
    <source>
        <dbReference type="ARBA" id="ARBA00022603"/>
    </source>
</evidence>
<dbReference type="GO" id="GO:0008168">
    <property type="term" value="F:methyltransferase activity"/>
    <property type="evidence" value="ECO:0007669"/>
    <property type="project" value="UniProtKB-KW"/>
</dbReference>
<accession>A0ABP9CF58</accession>
<organism evidence="5 6">
    <name type="scientific">Olivibacter ginsenosidimutans</name>
    <dbReference type="NCBI Taxonomy" id="1176537"/>
    <lineage>
        <taxon>Bacteria</taxon>
        <taxon>Pseudomonadati</taxon>
        <taxon>Bacteroidota</taxon>
        <taxon>Sphingobacteriia</taxon>
        <taxon>Sphingobacteriales</taxon>
        <taxon>Sphingobacteriaceae</taxon>
        <taxon>Olivibacter</taxon>
    </lineage>
</organism>
<dbReference type="Gene3D" id="3.40.50.150">
    <property type="entry name" value="Vaccinia Virus protein VP39"/>
    <property type="match status" value="1"/>
</dbReference>
<evidence type="ECO:0000256" key="3">
    <source>
        <dbReference type="ARBA" id="ARBA00022679"/>
    </source>
</evidence>
<proteinExistence type="inferred from homology"/>
<dbReference type="InterPro" id="IPR029063">
    <property type="entry name" value="SAM-dependent_MTases_sf"/>
</dbReference>
<dbReference type="GO" id="GO:0032259">
    <property type="term" value="P:methylation"/>
    <property type="evidence" value="ECO:0007669"/>
    <property type="project" value="UniProtKB-KW"/>
</dbReference>
<dbReference type="PANTHER" id="PTHR44942">
    <property type="entry name" value="METHYLTRANSF_11 DOMAIN-CONTAINING PROTEIN"/>
    <property type="match status" value="1"/>
</dbReference>
<dbReference type="CDD" id="cd02440">
    <property type="entry name" value="AdoMet_MTases"/>
    <property type="match status" value="1"/>
</dbReference>
<comment type="similarity">
    <text evidence="1">Belongs to the methyltransferase superfamily.</text>
</comment>
<evidence type="ECO:0000313" key="6">
    <source>
        <dbReference type="Proteomes" id="UP001501411"/>
    </source>
</evidence>
<dbReference type="SUPFAM" id="SSF53335">
    <property type="entry name" value="S-adenosyl-L-methionine-dependent methyltransferases"/>
    <property type="match status" value="1"/>
</dbReference>
<evidence type="ECO:0000259" key="4">
    <source>
        <dbReference type="Pfam" id="PF08241"/>
    </source>
</evidence>
<evidence type="ECO:0000313" key="5">
    <source>
        <dbReference type="EMBL" id="GAA4807346.1"/>
    </source>
</evidence>
<gene>
    <name evidence="5" type="ORF">GCM10023231_40680</name>
</gene>
<reference evidence="6" key="1">
    <citation type="journal article" date="2019" name="Int. J. Syst. Evol. Microbiol.">
        <title>The Global Catalogue of Microorganisms (GCM) 10K type strain sequencing project: providing services to taxonomists for standard genome sequencing and annotation.</title>
        <authorList>
            <consortium name="The Broad Institute Genomics Platform"/>
            <consortium name="The Broad Institute Genome Sequencing Center for Infectious Disease"/>
            <person name="Wu L."/>
            <person name="Ma J."/>
        </authorList>
    </citation>
    <scope>NUCLEOTIDE SEQUENCE [LARGE SCALE GENOMIC DNA]</scope>
    <source>
        <strain evidence="6">JCM 18200</strain>
    </source>
</reference>
<keyword evidence="3" id="KW-0808">Transferase</keyword>
<dbReference type="InterPro" id="IPR051052">
    <property type="entry name" value="Diverse_substrate_MTase"/>
</dbReference>
<protein>
    <submittedName>
        <fullName evidence="5">Class I SAM-dependent methyltransferase</fullName>
    </submittedName>
</protein>
<keyword evidence="6" id="KW-1185">Reference proteome</keyword>
<dbReference type="Pfam" id="PF08241">
    <property type="entry name" value="Methyltransf_11"/>
    <property type="match status" value="1"/>
</dbReference>
<dbReference type="PANTHER" id="PTHR44942:SF4">
    <property type="entry name" value="METHYLTRANSFERASE TYPE 11 DOMAIN-CONTAINING PROTEIN"/>
    <property type="match status" value="1"/>
</dbReference>
<name>A0ABP9CF58_9SPHI</name>
<evidence type="ECO:0000256" key="1">
    <source>
        <dbReference type="ARBA" id="ARBA00008361"/>
    </source>
</evidence>
<keyword evidence="2 5" id="KW-0489">Methyltransferase</keyword>
<feature type="domain" description="Methyltransferase type 11" evidence="4">
    <location>
        <begin position="46"/>
        <end position="138"/>
    </location>
</feature>
<dbReference type="Proteomes" id="UP001501411">
    <property type="component" value="Unassembled WGS sequence"/>
</dbReference>
<dbReference type="EMBL" id="BAABIQ010000044">
    <property type="protein sequence ID" value="GAA4807346.1"/>
    <property type="molecule type" value="Genomic_DNA"/>
</dbReference>
<dbReference type="InterPro" id="IPR013216">
    <property type="entry name" value="Methyltransf_11"/>
</dbReference>